<accession>A0A3D9HRZ7</accession>
<dbReference type="OrthoDB" id="9866502at2"/>
<protein>
    <submittedName>
        <fullName evidence="1">Uncharacterized protein</fullName>
    </submittedName>
</protein>
<proteinExistence type="predicted"/>
<dbReference type="EMBL" id="QRDW01000002">
    <property type="protein sequence ID" value="RED52185.1"/>
    <property type="molecule type" value="Genomic_DNA"/>
</dbReference>
<organism evidence="1 2">
    <name type="scientific">Aestuariispira insulae</name>
    <dbReference type="NCBI Taxonomy" id="1461337"/>
    <lineage>
        <taxon>Bacteria</taxon>
        <taxon>Pseudomonadati</taxon>
        <taxon>Pseudomonadota</taxon>
        <taxon>Alphaproteobacteria</taxon>
        <taxon>Rhodospirillales</taxon>
        <taxon>Kiloniellaceae</taxon>
        <taxon>Aestuariispira</taxon>
    </lineage>
</organism>
<dbReference type="RefSeq" id="WP_115935737.1">
    <property type="nucleotide sequence ID" value="NZ_QRDW01000002.1"/>
</dbReference>
<dbReference type="Proteomes" id="UP000256845">
    <property type="component" value="Unassembled WGS sequence"/>
</dbReference>
<evidence type="ECO:0000313" key="1">
    <source>
        <dbReference type="EMBL" id="RED52185.1"/>
    </source>
</evidence>
<sequence>MSWGDIAKLLSVGATALQAGASIYQARASRKAAKRQASYERKAAGQEAENRRRDLRRRIGLQRASFAAQGIDLEGSPGLLIDETERYGQQDIDDILSMGEMRAGMARRRGRSAAIGGGINAAGSLLGGAFDYYKTFEWDPTD</sequence>
<name>A0A3D9HRZ7_9PROT</name>
<dbReference type="AlphaFoldDB" id="A0A3D9HRZ7"/>
<comment type="caution">
    <text evidence="1">The sequence shown here is derived from an EMBL/GenBank/DDBJ whole genome shotgun (WGS) entry which is preliminary data.</text>
</comment>
<keyword evidence="2" id="KW-1185">Reference proteome</keyword>
<gene>
    <name evidence="1" type="ORF">DFP90_102203</name>
</gene>
<reference evidence="1 2" key="1">
    <citation type="submission" date="2018-07" db="EMBL/GenBank/DDBJ databases">
        <title>Genomic Encyclopedia of Type Strains, Phase III (KMG-III): the genomes of soil and plant-associated and newly described type strains.</title>
        <authorList>
            <person name="Whitman W."/>
        </authorList>
    </citation>
    <scope>NUCLEOTIDE SEQUENCE [LARGE SCALE GENOMIC DNA]</scope>
    <source>
        <strain evidence="1 2">CECT 8488</strain>
    </source>
</reference>
<evidence type="ECO:0000313" key="2">
    <source>
        <dbReference type="Proteomes" id="UP000256845"/>
    </source>
</evidence>